<name>A0ABQ6IU13_9MICO</name>
<dbReference type="GO" id="GO:0016301">
    <property type="term" value="F:kinase activity"/>
    <property type="evidence" value="ECO:0007669"/>
    <property type="project" value="UniProtKB-KW"/>
</dbReference>
<evidence type="ECO:0000313" key="5">
    <source>
        <dbReference type="Proteomes" id="UP001157126"/>
    </source>
</evidence>
<dbReference type="Pfam" id="PF00294">
    <property type="entry name" value="PfkB"/>
    <property type="match status" value="1"/>
</dbReference>
<dbReference type="SUPFAM" id="SSF53613">
    <property type="entry name" value="Ribokinase-like"/>
    <property type="match status" value="1"/>
</dbReference>
<keyword evidence="1" id="KW-0808">Transferase</keyword>
<organism evidence="4 5">
    <name type="scientific">Mobilicoccus caccae</name>
    <dbReference type="NCBI Taxonomy" id="1859295"/>
    <lineage>
        <taxon>Bacteria</taxon>
        <taxon>Bacillati</taxon>
        <taxon>Actinomycetota</taxon>
        <taxon>Actinomycetes</taxon>
        <taxon>Micrococcales</taxon>
        <taxon>Dermatophilaceae</taxon>
        <taxon>Mobilicoccus</taxon>
    </lineage>
</organism>
<dbReference type="InterPro" id="IPR002173">
    <property type="entry name" value="Carboh/pur_kinase_PfkB_CS"/>
</dbReference>
<keyword evidence="2 4" id="KW-0418">Kinase</keyword>
<evidence type="ECO:0000259" key="3">
    <source>
        <dbReference type="Pfam" id="PF00294"/>
    </source>
</evidence>
<dbReference type="PANTHER" id="PTHR42774:SF3">
    <property type="entry name" value="KETOHEXOKINASE"/>
    <property type="match status" value="1"/>
</dbReference>
<dbReference type="InterPro" id="IPR011611">
    <property type="entry name" value="PfkB_dom"/>
</dbReference>
<dbReference type="PROSITE" id="PS00584">
    <property type="entry name" value="PFKB_KINASES_2"/>
    <property type="match status" value="1"/>
</dbReference>
<evidence type="ECO:0000313" key="4">
    <source>
        <dbReference type="EMBL" id="GMA41420.1"/>
    </source>
</evidence>
<feature type="domain" description="Carbohydrate kinase PfkB" evidence="3">
    <location>
        <begin position="18"/>
        <end position="287"/>
    </location>
</feature>
<dbReference type="Proteomes" id="UP001157126">
    <property type="component" value="Unassembled WGS sequence"/>
</dbReference>
<evidence type="ECO:0000256" key="2">
    <source>
        <dbReference type="ARBA" id="ARBA00022777"/>
    </source>
</evidence>
<dbReference type="PANTHER" id="PTHR42774">
    <property type="entry name" value="PHOSPHOTRANSFERASE SYSTEM TRANSPORT PROTEIN"/>
    <property type="match status" value="1"/>
</dbReference>
<evidence type="ECO:0000256" key="1">
    <source>
        <dbReference type="ARBA" id="ARBA00022679"/>
    </source>
</evidence>
<dbReference type="Gene3D" id="3.40.1190.20">
    <property type="match status" value="1"/>
</dbReference>
<gene>
    <name evidence="4" type="ORF">GCM10025883_34650</name>
</gene>
<dbReference type="InterPro" id="IPR029056">
    <property type="entry name" value="Ribokinase-like"/>
</dbReference>
<comment type="caution">
    <text evidence="4">The sequence shown here is derived from an EMBL/GenBank/DDBJ whole genome shotgun (WGS) entry which is preliminary data.</text>
</comment>
<sequence length="298" mass="30557">MATLDVVSHVERAPGPDEKVTATWQLLAGGGPALNAAVVFAALGGEATLLSRVGDGPAADLIRADLAGCGVRLVDVARDGTPPVSSITVESDGTRRVVGLDATSAAIDAPDAPDAADDPASEGAMPEVDVVLVDGHHPDLAAAALGHGARLGVPRVLDAGRWKPPMRDLFPGCTHVLASAAFRLEGREESVEARLGRLMRIIGTGSGHRLAGITAGGGDIAWIEREPGGTLVNGRTRPPLVEALDTLGAGDALHGAYAWGLAAGVPDPLEVAATVASRSCETRGTRAWLDRAREFARR</sequence>
<dbReference type="EMBL" id="BSUO01000001">
    <property type="protein sequence ID" value="GMA41420.1"/>
    <property type="molecule type" value="Genomic_DNA"/>
</dbReference>
<keyword evidence="5" id="KW-1185">Reference proteome</keyword>
<accession>A0ABQ6IU13</accession>
<reference evidence="5" key="1">
    <citation type="journal article" date="2019" name="Int. J. Syst. Evol. Microbiol.">
        <title>The Global Catalogue of Microorganisms (GCM) 10K type strain sequencing project: providing services to taxonomists for standard genome sequencing and annotation.</title>
        <authorList>
            <consortium name="The Broad Institute Genomics Platform"/>
            <consortium name="The Broad Institute Genome Sequencing Center for Infectious Disease"/>
            <person name="Wu L."/>
            <person name="Ma J."/>
        </authorList>
    </citation>
    <scope>NUCLEOTIDE SEQUENCE [LARGE SCALE GENOMIC DNA]</scope>
    <source>
        <strain evidence="5">NBRC 113072</strain>
    </source>
</reference>
<protein>
    <submittedName>
        <fullName evidence="4">Kinase</fullName>
    </submittedName>
</protein>
<dbReference type="InterPro" id="IPR052562">
    <property type="entry name" value="Ketohexokinase-related"/>
</dbReference>
<proteinExistence type="predicted"/>